<dbReference type="GO" id="GO:0016485">
    <property type="term" value="P:protein processing"/>
    <property type="evidence" value="ECO:0007669"/>
    <property type="project" value="TreeGrafter"/>
</dbReference>
<feature type="domain" description="Peptidase M13 C-terminal" evidence="11">
    <location>
        <begin position="771"/>
        <end position="965"/>
    </location>
</feature>
<feature type="transmembrane region" description="Helical" evidence="10">
    <location>
        <begin position="21"/>
        <end position="41"/>
    </location>
</feature>
<evidence type="ECO:0000256" key="1">
    <source>
        <dbReference type="ARBA" id="ARBA00001947"/>
    </source>
</evidence>
<dbReference type="GO" id="GO:0004222">
    <property type="term" value="F:metalloendopeptidase activity"/>
    <property type="evidence" value="ECO:0007669"/>
    <property type="project" value="InterPro"/>
</dbReference>
<evidence type="ECO:0000256" key="10">
    <source>
        <dbReference type="SAM" id="Phobius"/>
    </source>
</evidence>
<keyword evidence="10" id="KW-1133">Transmembrane helix</keyword>
<keyword evidence="5" id="KW-0479">Metal-binding</keyword>
<evidence type="ECO:0000256" key="6">
    <source>
        <dbReference type="ARBA" id="ARBA00022801"/>
    </source>
</evidence>
<keyword evidence="8" id="KW-0482">Metalloprotease</keyword>
<feature type="region of interest" description="Disordered" evidence="9">
    <location>
        <begin position="48"/>
        <end position="109"/>
    </location>
</feature>
<dbReference type="GO" id="GO:0046872">
    <property type="term" value="F:metal ion binding"/>
    <property type="evidence" value="ECO:0007669"/>
    <property type="project" value="UniProtKB-KW"/>
</dbReference>
<dbReference type="InterPro" id="IPR042089">
    <property type="entry name" value="Peptidase_M13_dom_2"/>
</dbReference>
<keyword evidence="6" id="KW-0378">Hydrolase</keyword>
<feature type="compositionally biased region" description="Low complexity" evidence="9">
    <location>
        <begin position="165"/>
        <end position="186"/>
    </location>
</feature>
<evidence type="ECO:0000256" key="3">
    <source>
        <dbReference type="ARBA" id="ARBA00007357"/>
    </source>
</evidence>
<dbReference type="SUPFAM" id="SSF55486">
    <property type="entry name" value="Metalloproteases ('zincins'), catalytic domain"/>
    <property type="match status" value="1"/>
</dbReference>
<evidence type="ECO:0000256" key="9">
    <source>
        <dbReference type="SAM" id="MobiDB-lite"/>
    </source>
</evidence>
<dbReference type="Proteomes" id="UP000327044">
    <property type="component" value="Unassembled WGS sequence"/>
</dbReference>
<evidence type="ECO:0000256" key="7">
    <source>
        <dbReference type="ARBA" id="ARBA00022833"/>
    </source>
</evidence>
<evidence type="ECO:0000313" key="14">
    <source>
        <dbReference type="Proteomes" id="UP000327044"/>
    </source>
</evidence>
<evidence type="ECO:0000259" key="12">
    <source>
        <dbReference type="Pfam" id="PF05649"/>
    </source>
</evidence>
<feature type="domain" description="Peptidase M13 N-terminal" evidence="12">
    <location>
        <begin position="304"/>
        <end position="702"/>
    </location>
</feature>
<dbReference type="PANTHER" id="PTHR11733:SF229">
    <property type="entry name" value="NEPRILYSIN-2-LIKE PROTEIN"/>
    <property type="match status" value="1"/>
</dbReference>
<gene>
    <name evidence="13" type="ORF">PPYR_09692</name>
</gene>
<evidence type="ECO:0000313" key="13">
    <source>
        <dbReference type="EMBL" id="KAB0798699.1"/>
    </source>
</evidence>
<comment type="caution">
    <text evidence="13">The sequence shown here is derived from an EMBL/GenBank/DDBJ whole genome shotgun (WGS) entry which is preliminary data.</text>
</comment>
<evidence type="ECO:0000256" key="5">
    <source>
        <dbReference type="ARBA" id="ARBA00022723"/>
    </source>
</evidence>
<dbReference type="OrthoDB" id="5808441at2759"/>
<protein>
    <recommendedName>
        <fullName evidence="15">Peptidase M13 N-terminal domain-containing protein</fullName>
    </recommendedName>
</protein>
<feature type="compositionally biased region" description="Basic and acidic residues" evidence="9">
    <location>
        <begin position="48"/>
        <end position="57"/>
    </location>
</feature>
<organism evidence="13 14">
    <name type="scientific">Photinus pyralis</name>
    <name type="common">Common eastern firefly</name>
    <name type="synonym">Lampyris pyralis</name>
    <dbReference type="NCBI Taxonomy" id="7054"/>
    <lineage>
        <taxon>Eukaryota</taxon>
        <taxon>Metazoa</taxon>
        <taxon>Ecdysozoa</taxon>
        <taxon>Arthropoda</taxon>
        <taxon>Hexapoda</taxon>
        <taxon>Insecta</taxon>
        <taxon>Pterygota</taxon>
        <taxon>Neoptera</taxon>
        <taxon>Endopterygota</taxon>
        <taxon>Coleoptera</taxon>
        <taxon>Polyphaga</taxon>
        <taxon>Elateriformia</taxon>
        <taxon>Elateroidea</taxon>
        <taxon>Lampyridae</taxon>
        <taxon>Lampyrinae</taxon>
        <taxon>Photinus</taxon>
    </lineage>
</organism>
<sequence>MASGSYAIGANAAKDTSFRTCLCALLVFIAICAILLLSLLLTKKGRSEEEKGTEYMRYHGSPPVTDKTNEKNLSATTHPTTTPTTTTTITTPSTTTTHVNTKESTPKDAMQHTTAEYFITEGKLGDTTQPKEIGDITSTLRSTVQGTVSTPDTTLSTPFIDVRLSGNDTTTSNPTTVTTPTTTNTLPMSQTTIATTDSNSTTVKDTPVVNVTSSTTTPTTVTAAKTATSARTTTPKVTTEYIDDSMNVVEATGFDTTETPPMTPGSLGQIVTTTEKEPEPICLSSKCKSVASAMLGSMNHSVDPCEDFYEFACGGMKLDYEDSDTWLRIWDQTHHINETSPQSLQTYKTFYDSCVSHEYLFNYEFRTIVVQELVKEVGNFMDTYEGSEHIDITKLFAYLILRRSLPIMEVALDIDKETSKFILTLSVPGKVSILLDKTEAAKLTDLQNRCLDKFRTQLQQEFVDLNEIHDQFIECQKDYTVYLFSIQTAAASIGFFSNWTNTYNRTQVMQDLRTTIEWDVLDHSNALPPPNERRESTLLKDYTLKTISDLQTEYPFLQWTKFFKILTEKDLGEETLVQVYFPDYFEQLFAGLSVAPLWKINNALIAFYANHLYETLVIPRAKDNREFYCLQLSTKLFRDITSHLYIKTWSPTQLQEIDKFLSDIFETIKKNLALEFKAASWLDDDTKKSMLIKAKKMVLTFGKATDSYNDVQYLNEKYKDVELRKDTFMKNVVKMLEFDRKSLYKLTGKLFTIDYLWNYFISVFDSRPTSFYTERLIMAPIGMMSGPLSGTPGYITMSRIGLSLAREIGHYFDPVGIQNDMKLTPAAKATYDAMVDHMKQDLLLKANQKTVKNQKVSFTVYPNLSANERIADNTGMRLIEHGLDSLRAENILPWISTTLSREQIFYISIAQDYCRITNLVDYMLALLETESLPPSLKVENIVTNSEKFAEIFHCPKGSEMNNNPMKIQFPNLVKHENSGEL</sequence>
<proteinExistence type="inferred from homology"/>
<dbReference type="InterPro" id="IPR024079">
    <property type="entry name" value="MetalloPept_cat_dom_sf"/>
</dbReference>
<keyword evidence="7" id="KW-0862">Zinc</keyword>
<reference evidence="13 14" key="1">
    <citation type="journal article" date="2018" name="Elife">
        <title>Firefly genomes illuminate parallel origins of bioluminescence in beetles.</title>
        <authorList>
            <person name="Fallon T.R."/>
            <person name="Lower S.E."/>
            <person name="Chang C.H."/>
            <person name="Bessho-Uehara M."/>
            <person name="Martin G.J."/>
            <person name="Bewick A.J."/>
            <person name="Behringer M."/>
            <person name="Debat H.J."/>
            <person name="Wong I."/>
            <person name="Day J.C."/>
            <person name="Suvorov A."/>
            <person name="Silva C.J."/>
            <person name="Stanger-Hall K.F."/>
            <person name="Hall D.W."/>
            <person name="Schmitz R.J."/>
            <person name="Nelson D.R."/>
            <person name="Lewis S.M."/>
            <person name="Shigenobu S."/>
            <person name="Bybee S.M."/>
            <person name="Larracuente A.M."/>
            <person name="Oba Y."/>
            <person name="Weng J.K."/>
        </authorList>
    </citation>
    <scope>NUCLEOTIDE SEQUENCE [LARGE SCALE GENOMIC DNA]</scope>
    <source>
        <strain evidence="13">1611_PpyrPB1</strain>
        <tissue evidence="13">Whole body</tissue>
    </source>
</reference>
<evidence type="ECO:0000259" key="11">
    <source>
        <dbReference type="Pfam" id="PF01431"/>
    </source>
</evidence>
<dbReference type="PANTHER" id="PTHR11733">
    <property type="entry name" value="ZINC METALLOPROTEASE FAMILY M13 NEPRILYSIN-RELATED"/>
    <property type="match status" value="1"/>
</dbReference>
<dbReference type="AlphaFoldDB" id="A0A5N4AMZ1"/>
<accession>A0A5N4AMZ1</accession>
<evidence type="ECO:0000256" key="8">
    <source>
        <dbReference type="ARBA" id="ARBA00023049"/>
    </source>
</evidence>
<feature type="region of interest" description="Disordered" evidence="9">
    <location>
        <begin position="164"/>
        <end position="186"/>
    </location>
</feature>
<evidence type="ECO:0008006" key="15">
    <source>
        <dbReference type="Google" id="ProtNLM"/>
    </source>
</evidence>
<name>A0A5N4AMZ1_PHOPY</name>
<dbReference type="Pfam" id="PF05649">
    <property type="entry name" value="Peptidase_M13_N"/>
    <property type="match status" value="1"/>
</dbReference>
<comment type="similarity">
    <text evidence="3">Belongs to the peptidase M13 family.</text>
</comment>
<comment type="cofactor">
    <cofactor evidence="1">
        <name>Zn(2+)</name>
        <dbReference type="ChEBI" id="CHEBI:29105"/>
    </cofactor>
</comment>
<keyword evidence="10" id="KW-0472">Membrane</keyword>
<keyword evidence="10" id="KW-0812">Transmembrane</keyword>
<feature type="compositionally biased region" description="Basic and acidic residues" evidence="9">
    <location>
        <begin position="100"/>
        <end position="109"/>
    </location>
</feature>
<evidence type="ECO:0000256" key="2">
    <source>
        <dbReference type="ARBA" id="ARBA00004401"/>
    </source>
</evidence>
<keyword evidence="4" id="KW-0645">Protease</keyword>
<dbReference type="InParanoid" id="A0A5N4AMZ1"/>
<dbReference type="Gene3D" id="3.40.390.10">
    <property type="entry name" value="Collagenase (Catalytic Domain)"/>
    <property type="match status" value="1"/>
</dbReference>
<dbReference type="InterPro" id="IPR018497">
    <property type="entry name" value="Peptidase_M13_C"/>
</dbReference>
<dbReference type="GO" id="GO:0005886">
    <property type="term" value="C:plasma membrane"/>
    <property type="evidence" value="ECO:0007669"/>
    <property type="project" value="UniProtKB-SubCell"/>
</dbReference>
<dbReference type="PROSITE" id="PS51885">
    <property type="entry name" value="NEPRILYSIN"/>
    <property type="match status" value="1"/>
</dbReference>
<comment type="subcellular location">
    <subcellularLocation>
        <location evidence="2">Cell membrane</location>
        <topology evidence="2">Single-pass type II membrane protein</topology>
    </subcellularLocation>
</comment>
<dbReference type="Gene3D" id="1.10.1380.10">
    <property type="entry name" value="Neutral endopeptidase , domain2"/>
    <property type="match status" value="1"/>
</dbReference>
<dbReference type="EMBL" id="VVIM01000006">
    <property type="protein sequence ID" value="KAB0798699.1"/>
    <property type="molecule type" value="Genomic_DNA"/>
</dbReference>
<keyword evidence="14" id="KW-1185">Reference proteome</keyword>
<dbReference type="Pfam" id="PF01431">
    <property type="entry name" value="Peptidase_M13"/>
    <property type="match status" value="1"/>
</dbReference>
<dbReference type="InterPro" id="IPR008753">
    <property type="entry name" value="Peptidase_M13_N"/>
</dbReference>
<evidence type="ECO:0000256" key="4">
    <source>
        <dbReference type="ARBA" id="ARBA00022670"/>
    </source>
</evidence>
<feature type="compositionally biased region" description="Low complexity" evidence="9">
    <location>
        <begin position="76"/>
        <end position="97"/>
    </location>
</feature>
<dbReference type="InterPro" id="IPR000718">
    <property type="entry name" value="Peptidase_M13"/>
</dbReference>